<dbReference type="GO" id="GO:0008270">
    <property type="term" value="F:zinc ion binding"/>
    <property type="evidence" value="ECO:0007669"/>
    <property type="project" value="InterPro"/>
</dbReference>
<dbReference type="SUPFAM" id="SSF56281">
    <property type="entry name" value="Metallo-hydrolase/oxidoreductase"/>
    <property type="match status" value="1"/>
</dbReference>
<gene>
    <name evidence="2" type="ORF">CPAV1605_1512</name>
</gene>
<dbReference type="SUPFAM" id="SSF53056">
    <property type="entry name" value="beta-carbonic anhydrase, cab"/>
    <property type="match status" value="1"/>
</dbReference>
<reference evidence="2" key="1">
    <citation type="submission" date="2019-09" db="EMBL/GenBank/DDBJ databases">
        <authorList>
            <person name="Needham M D."/>
        </authorList>
    </citation>
    <scope>NUCLEOTIDE SEQUENCE</scope>
</reference>
<dbReference type="InterPro" id="IPR046871">
    <property type="entry name" value="Pro_CA_2"/>
</dbReference>
<dbReference type="InterPro" id="IPR036866">
    <property type="entry name" value="RibonucZ/Hydroxyglut_hydro"/>
</dbReference>
<dbReference type="InterPro" id="IPR036874">
    <property type="entry name" value="Carbonic_anhydrase_sf"/>
</dbReference>
<evidence type="ECO:0000259" key="1">
    <source>
        <dbReference type="Pfam" id="PF12706"/>
    </source>
</evidence>
<dbReference type="PANTHER" id="PTHR15032:SF4">
    <property type="entry name" value="N-ACYL-PHOSPHATIDYLETHANOLAMINE-HYDROLYZING PHOSPHOLIPASE D"/>
    <property type="match status" value="1"/>
</dbReference>
<dbReference type="InterPro" id="IPR001279">
    <property type="entry name" value="Metallo-B-lactamas"/>
</dbReference>
<organism evidence="2">
    <name type="scientific">seawater metagenome</name>
    <dbReference type="NCBI Taxonomy" id="1561972"/>
    <lineage>
        <taxon>unclassified sequences</taxon>
        <taxon>metagenomes</taxon>
        <taxon>ecological metagenomes</taxon>
    </lineage>
</organism>
<dbReference type="EMBL" id="CABVLZ010000010">
    <property type="protein sequence ID" value="VVU95756.1"/>
    <property type="molecule type" value="Genomic_DNA"/>
</dbReference>
<evidence type="ECO:0000313" key="2">
    <source>
        <dbReference type="EMBL" id="VVU95756.1"/>
    </source>
</evidence>
<dbReference type="Gene3D" id="3.60.15.10">
    <property type="entry name" value="Ribonuclease Z/Hydroxyacylglutathione hydrolase-like"/>
    <property type="match status" value="1"/>
</dbReference>
<accession>A0A5E8CKL7</accession>
<dbReference type="Pfam" id="PF12706">
    <property type="entry name" value="Lactamase_B_2"/>
    <property type="match status" value="1"/>
</dbReference>
<dbReference type="AlphaFoldDB" id="A0A5E8CKL7"/>
<dbReference type="GO" id="GO:0004089">
    <property type="term" value="F:carbonate dehydratase activity"/>
    <property type="evidence" value="ECO:0007669"/>
    <property type="project" value="InterPro"/>
</dbReference>
<sequence length="498" mass="58381">MPEAEILVLSCIDLRIVNNLKKNLDNLGYQNKYDFVSIAGSSLSLGIDTKTLNSENKEMIQRWRKTILDQIDISIDIHNLKEVWLIDHQDCGAYKKLLPETCQDNEKSIHYQHLHNSFIFLKDRYPKLKIKIMYEYLNGDLLYFHKDKEILLKNGEIDFDIYKDKYVKYITKRQKSPYHHGEDGLFRNPKGTPDMHDDITPWSFWKFYKGKNKLLSNGFPQSHVISSQEALIQLKEINQGITWLGHATFLIRLEGINILTDPILTNKSGPIIFGAKRYAEMPIEIKDLPKIDLILITHTHYDHLDLPTLEKIVEKNKDVHIITPLKVESYLESINNVKIKELDWYKNTEFDKFKITLLPAIHWSRRSVFDLNKSLWGSFLMEIGNKKILFCCDTGYDKFYEELGKKYGPIDLIFVNIGAYNFEGIFEKSDYHTNPEQAVQICRDMKSKKIIGMHWGTFVLSFEPILEPRERFLKEAKKYEDIEAIDFKIGETKDISLE</sequence>
<name>A0A5E8CKL7_9ZZZZ</name>
<dbReference type="Pfam" id="PF20393">
    <property type="entry name" value="Pro_CA_2"/>
    <property type="match status" value="1"/>
</dbReference>
<dbReference type="PANTHER" id="PTHR15032">
    <property type="entry name" value="N-ACYL-PHOSPHATIDYLETHANOLAMINE-HYDROLYZING PHOSPHOLIPASE D"/>
    <property type="match status" value="1"/>
</dbReference>
<dbReference type="GO" id="GO:0005737">
    <property type="term" value="C:cytoplasm"/>
    <property type="evidence" value="ECO:0007669"/>
    <property type="project" value="TreeGrafter"/>
</dbReference>
<proteinExistence type="predicted"/>
<protein>
    <submittedName>
        <fullName evidence="2">Beta-lactamase superfamily domain</fullName>
    </submittedName>
</protein>
<feature type="domain" description="Metallo-beta-lactamase" evidence="1">
    <location>
        <begin position="257"/>
        <end position="455"/>
    </location>
</feature>